<dbReference type="InterPro" id="IPR053065">
    <property type="entry name" value="Archenteron_Induction-Rel"/>
</dbReference>
<keyword evidence="1" id="KW-0812">Transmembrane</keyword>
<evidence type="ECO:0000256" key="2">
    <source>
        <dbReference type="SAM" id="SignalP"/>
    </source>
</evidence>
<dbReference type="OrthoDB" id="5583277at2759"/>
<evidence type="ECO:0000256" key="1">
    <source>
        <dbReference type="SAM" id="Phobius"/>
    </source>
</evidence>
<protein>
    <recommendedName>
        <fullName evidence="3">Vacuolar sorting protein Vps3844 C-terminal domain-containing protein</fullName>
    </recommendedName>
</protein>
<dbReference type="Pfam" id="PF12955">
    <property type="entry name" value="Vps3844_C"/>
    <property type="match status" value="1"/>
</dbReference>
<feature type="chain" id="PRO_5002545516" description="Vacuolar sorting protein Vps3844 C-terminal domain-containing protein" evidence="2">
    <location>
        <begin position="21"/>
        <end position="412"/>
    </location>
</feature>
<organism evidence="4 5">
    <name type="scientific">[Emmonsia] crescens</name>
    <dbReference type="NCBI Taxonomy" id="73230"/>
    <lineage>
        <taxon>Eukaryota</taxon>
        <taxon>Fungi</taxon>
        <taxon>Dikarya</taxon>
        <taxon>Ascomycota</taxon>
        <taxon>Pezizomycotina</taxon>
        <taxon>Eurotiomycetes</taxon>
        <taxon>Eurotiomycetidae</taxon>
        <taxon>Onygenales</taxon>
        <taxon>Ajellomycetaceae</taxon>
        <taxon>Emergomyces</taxon>
    </lineage>
</organism>
<dbReference type="AlphaFoldDB" id="A0A0G2I3V6"/>
<keyword evidence="1" id="KW-0472">Membrane</keyword>
<dbReference type="VEuPathDB" id="FungiDB:EMCG_08838"/>
<evidence type="ECO:0000259" key="3">
    <source>
        <dbReference type="Pfam" id="PF12955"/>
    </source>
</evidence>
<feature type="signal peptide" evidence="2">
    <location>
        <begin position="1"/>
        <end position="20"/>
    </location>
</feature>
<evidence type="ECO:0000313" key="5">
    <source>
        <dbReference type="Proteomes" id="UP000034164"/>
    </source>
</evidence>
<comment type="caution">
    <text evidence="4">The sequence shown here is derived from an EMBL/GenBank/DDBJ whole genome shotgun (WGS) entry which is preliminary data.</text>
</comment>
<dbReference type="EMBL" id="LCZI01000671">
    <property type="protein sequence ID" value="KKZ65322.1"/>
    <property type="molecule type" value="Genomic_DNA"/>
</dbReference>
<dbReference type="GO" id="GO:0005783">
    <property type="term" value="C:endoplasmic reticulum"/>
    <property type="evidence" value="ECO:0007669"/>
    <property type="project" value="TreeGrafter"/>
</dbReference>
<keyword evidence="1" id="KW-1133">Transmembrane helix</keyword>
<dbReference type="InterPro" id="IPR024382">
    <property type="entry name" value="Vps3844_C"/>
</dbReference>
<keyword evidence="2" id="KW-0732">Signal</keyword>
<accession>A0A0G2I3V6</accession>
<evidence type="ECO:0000313" key="4">
    <source>
        <dbReference type="EMBL" id="KKZ65322.1"/>
    </source>
</evidence>
<proteinExistence type="predicted"/>
<dbReference type="PANTHER" id="PTHR36853">
    <property type="entry name" value="EXPRESSED PROTEIN"/>
    <property type="match status" value="1"/>
</dbReference>
<reference evidence="5" key="1">
    <citation type="journal article" date="2015" name="PLoS Genet.">
        <title>The dynamic genome and transcriptome of the human fungal pathogen Blastomyces and close relative Emmonsia.</title>
        <authorList>
            <person name="Munoz J.F."/>
            <person name="Gauthier G.M."/>
            <person name="Desjardins C.A."/>
            <person name="Gallo J.E."/>
            <person name="Holder J."/>
            <person name="Sullivan T.D."/>
            <person name="Marty A.J."/>
            <person name="Carmen J.C."/>
            <person name="Chen Z."/>
            <person name="Ding L."/>
            <person name="Gujja S."/>
            <person name="Magrini V."/>
            <person name="Misas E."/>
            <person name="Mitreva M."/>
            <person name="Priest M."/>
            <person name="Saif S."/>
            <person name="Whiston E.A."/>
            <person name="Young S."/>
            <person name="Zeng Q."/>
            <person name="Goldman W.E."/>
            <person name="Mardis E.R."/>
            <person name="Taylor J.W."/>
            <person name="McEwen J.G."/>
            <person name="Clay O.K."/>
            <person name="Klein B.S."/>
            <person name="Cuomo C.A."/>
        </authorList>
    </citation>
    <scope>NUCLEOTIDE SEQUENCE [LARGE SCALE GENOMIC DNA]</scope>
    <source>
        <strain evidence="5">UAMH 3008</strain>
    </source>
</reference>
<dbReference type="Proteomes" id="UP000034164">
    <property type="component" value="Unassembled WGS sequence"/>
</dbReference>
<feature type="transmembrane region" description="Helical" evidence="1">
    <location>
        <begin position="368"/>
        <end position="390"/>
    </location>
</feature>
<dbReference type="PANTHER" id="PTHR36853:SF1">
    <property type="entry name" value="DUF3844 DOMAIN-CONTAINING PROTEIN"/>
    <property type="match status" value="1"/>
</dbReference>
<feature type="domain" description="Vacuolar sorting protein Vps3844 C-terminal" evidence="3">
    <location>
        <begin position="297"/>
        <end position="403"/>
    </location>
</feature>
<gene>
    <name evidence="4" type="ORF">EMCG_08838</name>
</gene>
<name>A0A0G2I3V6_9EURO</name>
<sequence length="412" mass="44499">MRPLLSLLPLSLSAITCVVAYDARAYTFDPRQQSVPPVNRAVTPETARLILANRLGLSEGLMLGQADEAVIRDLNIFGGAQSPIMGGDTSFDDYSAKMLLVWEGVDVPDLASASKYSTDSFTIPSAPAGLFSESFVENLLAQSSAVRTTSTLCPYDFEVDGGFRGTLILYASQCPSTRDLFSATTSRLSETAFRKFLARGARGWGGGHTTAILRISSESNTPAVRKTVFATLAELSILAKESRQESIMIFTAPTQSYRTLKRRAEETKLNLPNPIPPKASKNLPRGHKFPSTMMPVCYSTNETCTEATNNCSGRGSCYRKFGSKENARGDCYACQCRRTVVRTNNDGGVKTVQWGGPACQKKDVSIPFFIIASLTILMVIAITGGIRLLFSVGMEELPSVIGAGVAVPKPQK</sequence>